<dbReference type="PANTHER" id="PTHR36181:SF1">
    <property type="entry name" value="LAGLIDADG ENDONUCLEASE"/>
    <property type="match status" value="1"/>
</dbReference>
<protein>
    <recommendedName>
        <fullName evidence="1">Homing endonuclease LAGLIDADG domain-containing protein</fullName>
    </recommendedName>
</protein>
<keyword evidence="3" id="KW-1185">Reference proteome</keyword>
<reference evidence="3" key="1">
    <citation type="journal article" date="2019" name="Int. J. Syst. Evol. Microbiol.">
        <title>The Global Catalogue of Microorganisms (GCM) 10K type strain sequencing project: providing services to taxonomists for standard genome sequencing and annotation.</title>
        <authorList>
            <consortium name="The Broad Institute Genomics Platform"/>
            <consortium name="The Broad Institute Genome Sequencing Center for Infectious Disease"/>
            <person name="Wu L."/>
            <person name="Ma J."/>
        </authorList>
    </citation>
    <scope>NUCLEOTIDE SEQUENCE [LARGE SCALE GENOMIC DNA]</scope>
    <source>
        <strain evidence="3">JCM 3399</strain>
    </source>
</reference>
<dbReference type="Pfam" id="PF00961">
    <property type="entry name" value="LAGLIDADG_1"/>
    <property type="match status" value="2"/>
</dbReference>
<proteinExistence type="predicted"/>
<evidence type="ECO:0000313" key="2">
    <source>
        <dbReference type="EMBL" id="GGU89521.1"/>
    </source>
</evidence>
<feature type="domain" description="Homing endonuclease LAGLIDADG" evidence="1">
    <location>
        <begin position="60"/>
        <end position="156"/>
    </location>
</feature>
<evidence type="ECO:0000313" key="3">
    <source>
        <dbReference type="Proteomes" id="UP000654471"/>
    </source>
</evidence>
<dbReference type="InterPro" id="IPR027434">
    <property type="entry name" value="Homing_endonucl"/>
</dbReference>
<name>A0ABQ2VIQ4_9ACTN</name>
<dbReference type="SUPFAM" id="SSF55608">
    <property type="entry name" value="Homing endonucleases"/>
    <property type="match status" value="2"/>
</dbReference>
<dbReference type="EMBL" id="BMRP01000034">
    <property type="protein sequence ID" value="GGU89521.1"/>
    <property type="molecule type" value="Genomic_DNA"/>
</dbReference>
<dbReference type="Gene3D" id="3.10.28.10">
    <property type="entry name" value="Homing endonucleases"/>
    <property type="match status" value="2"/>
</dbReference>
<organism evidence="2 3">
    <name type="scientific">Streptomyces albospinus</name>
    <dbReference type="NCBI Taxonomy" id="285515"/>
    <lineage>
        <taxon>Bacteria</taxon>
        <taxon>Bacillati</taxon>
        <taxon>Actinomycetota</taxon>
        <taxon>Actinomycetes</taxon>
        <taxon>Kitasatosporales</taxon>
        <taxon>Streptomycetaceae</taxon>
        <taxon>Streptomyces</taxon>
    </lineage>
</organism>
<dbReference type="Proteomes" id="UP000654471">
    <property type="component" value="Unassembled WGS sequence"/>
</dbReference>
<gene>
    <name evidence="2" type="ORF">GCM10010211_65150</name>
</gene>
<feature type="domain" description="Homing endonuclease LAGLIDADG" evidence="1">
    <location>
        <begin position="182"/>
        <end position="286"/>
    </location>
</feature>
<evidence type="ECO:0000259" key="1">
    <source>
        <dbReference type="Pfam" id="PF00961"/>
    </source>
</evidence>
<dbReference type="InterPro" id="IPR004860">
    <property type="entry name" value="LAGLIDADG_dom"/>
</dbReference>
<sequence length="332" mass="38419">MNQFGILRDSMPEFIFYISPVIISQSTEILDKRFLDQKSLKLINNKKYADSSSNNFSYYLTGLIEGDGTIIVPDSIRSEKGRLNYPSIQIVFHLKDLPLALLIQKELGHGSLSRKKGVNAYILTINNISGLLLIVKLINGKMRTPKIVSLNKLIKWLNSRYEYLCLDLNPLNNELLINNSWLAGFIEADGHFALRTTETGKYPRVECKLEISQRQKDHNNLDNYDFLNEIALFLLCKVKATRMTSKTPEYKVRTTSVKGNLILENYLINFPLFGSKYLDACDWQKAFNIFKKGDHLKDKMINFEILNLKANMNESRSLFVWDHLQEFYKLNK</sequence>
<comment type="caution">
    <text evidence="2">The sequence shown here is derived from an EMBL/GenBank/DDBJ whole genome shotgun (WGS) entry which is preliminary data.</text>
</comment>
<dbReference type="PANTHER" id="PTHR36181">
    <property type="entry name" value="INTRON-ENCODED ENDONUCLEASE AI3-RELATED"/>
    <property type="match status" value="1"/>
</dbReference>
<dbReference type="InterPro" id="IPR051289">
    <property type="entry name" value="LAGLIDADG_Endonuclease"/>
</dbReference>
<accession>A0ABQ2VIQ4</accession>